<evidence type="ECO:0000313" key="4">
    <source>
        <dbReference type="Proteomes" id="UP001242480"/>
    </source>
</evidence>
<dbReference type="InterPro" id="IPR057460">
    <property type="entry name" value="CAF17_C"/>
</dbReference>
<dbReference type="InterPro" id="IPR017703">
    <property type="entry name" value="YgfZ/GCV_T_CS"/>
</dbReference>
<gene>
    <name evidence="3" type="ORF">QO011_003575</name>
</gene>
<dbReference type="SUPFAM" id="SSF103025">
    <property type="entry name" value="Folate-binding domain"/>
    <property type="match status" value="1"/>
</dbReference>
<dbReference type="Pfam" id="PF25455">
    <property type="entry name" value="Beta-barrel_CAF17_C"/>
    <property type="match status" value="1"/>
</dbReference>
<keyword evidence="1" id="KW-0809">Transit peptide</keyword>
<evidence type="ECO:0000256" key="1">
    <source>
        <dbReference type="ARBA" id="ARBA00022946"/>
    </source>
</evidence>
<dbReference type="Gene3D" id="3.30.1360.120">
    <property type="entry name" value="Probable tRNA modification gtpase trme, domain 1"/>
    <property type="match status" value="2"/>
</dbReference>
<dbReference type="RefSeq" id="WP_307274626.1">
    <property type="nucleotide sequence ID" value="NZ_JAUSVX010000006.1"/>
</dbReference>
<evidence type="ECO:0000313" key="3">
    <source>
        <dbReference type="EMBL" id="MDQ0470556.1"/>
    </source>
</evidence>
<name>A0ABU0J8F2_9HYPH</name>
<keyword evidence="4" id="KW-1185">Reference proteome</keyword>
<dbReference type="InterPro" id="IPR027266">
    <property type="entry name" value="TrmE/GcvT-like"/>
</dbReference>
<reference evidence="3 4" key="1">
    <citation type="submission" date="2023-07" db="EMBL/GenBank/DDBJ databases">
        <title>Genomic Encyclopedia of Type Strains, Phase IV (KMG-IV): sequencing the most valuable type-strain genomes for metagenomic binning, comparative biology and taxonomic classification.</title>
        <authorList>
            <person name="Goeker M."/>
        </authorList>
    </citation>
    <scope>NUCLEOTIDE SEQUENCE [LARGE SCALE GENOMIC DNA]</scope>
    <source>
        <strain evidence="3 4">DSM 19619</strain>
    </source>
</reference>
<dbReference type="InterPro" id="IPR045179">
    <property type="entry name" value="YgfZ/GcvT"/>
</dbReference>
<dbReference type="PIRSF" id="PIRSF006487">
    <property type="entry name" value="GcvT"/>
    <property type="match status" value="1"/>
</dbReference>
<dbReference type="Proteomes" id="UP001242480">
    <property type="component" value="Unassembled WGS sequence"/>
</dbReference>
<accession>A0ABU0J8F2</accession>
<proteinExistence type="predicted"/>
<organism evidence="3 4">
    <name type="scientific">Labrys wisconsinensis</name>
    <dbReference type="NCBI Taxonomy" id="425677"/>
    <lineage>
        <taxon>Bacteria</taxon>
        <taxon>Pseudomonadati</taxon>
        <taxon>Pseudomonadota</taxon>
        <taxon>Alphaproteobacteria</taxon>
        <taxon>Hyphomicrobiales</taxon>
        <taxon>Xanthobacteraceae</taxon>
        <taxon>Labrys</taxon>
    </lineage>
</organism>
<feature type="domain" description="CAF17 C-terminal" evidence="2">
    <location>
        <begin position="218"/>
        <end position="290"/>
    </location>
</feature>
<dbReference type="NCBIfam" id="TIGR03317">
    <property type="entry name" value="ygfZ_signature"/>
    <property type="match status" value="1"/>
</dbReference>
<dbReference type="EMBL" id="JAUSVX010000006">
    <property type="protein sequence ID" value="MDQ0470556.1"/>
    <property type="molecule type" value="Genomic_DNA"/>
</dbReference>
<dbReference type="PANTHER" id="PTHR22602:SF0">
    <property type="entry name" value="TRANSFERASE CAF17, MITOCHONDRIAL-RELATED"/>
    <property type="match status" value="1"/>
</dbReference>
<dbReference type="PANTHER" id="PTHR22602">
    <property type="entry name" value="TRANSFERASE CAF17, MITOCHONDRIAL-RELATED"/>
    <property type="match status" value="1"/>
</dbReference>
<comment type="caution">
    <text evidence="3">The sequence shown here is derived from an EMBL/GenBank/DDBJ whole genome shotgun (WGS) entry which is preliminary data.</text>
</comment>
<protein>
    <submittedName>
        <fullName evidence="3">Folate-binding protein YgfZ</fullName>
    </submittedName>
</protein>
<sequence length="297" mass="31993">MPTAFLPDRGVIRITGEDALPWLQNIVTSDMSGLKAGEARYGALLTPQGKILYDFIASFGRIAVYPDQPEGVHLDVPRSLAADFARRLAFYKLRAKVRVEDLSSEDPARERIGVVAALPGDFVRQEGALTYADPRHPGLGQRGLMPEHDALAVSDGEPDDYHARRIALGIPEGGRDFAYGDTFPHEALMDMLGGVDFHKGCYVGQEVVSRMQHRGTARTRIVPTTFVGEAPAAGTEVRAGEKGLGAMGSSAKGRGLAMLRLDRAEEAIAAGAPLLAGETALSLVKPDWWKATWPHLG</sequence>
<evidence type="ECO:0000259" key="2">
    <source>
        <dbReference type="Pfam" id="PF25455"/>
    </source>
</evidence>